<accession>A0A151QZY6</accession>
<dbReference type="Proteomes" id="UP000075243">
    <property type="component" value="Unassembled WGS sequence"/>
</dbReference>
<proteinExistence type="predicted"/>
<sequence>MDPQKIDSILQWPLPKNVKALKGFLGLTGYYQHFICDYGKISRPLTELLKKGNFD</sequence>
<dbReference type="EMBL" id="KQ484316">
    <property type="protein sequence ID" value="KYP35785.1"/>
    <property type="molecule type" value="Genomic_DNA"/>
</dbReference>
<dbReference type="InterPro" id="IPR043128">
    <property type="entry name" value="Rev_trsase/Diguanyl_cyclase"/>
</dbReference>
<protein>
    <submittedName>
        <fullName evidence="1">Uncharacterized protein</fullName>
    </submittedName>
</protein>
<keyword evidence="2" id="KW-1185">Reference proteome</keyword>
<evidence type="ECO:0000313" key="2">
    <source>
        <dbReference type="Proteomes" id="UP000075243"/>
    </source>
</evidence>
<dbReference type="PANTHER" id="PTHR33064:SF40">
    <property type="entry name" value="REVERSE TRANSCRIPTASE_RETROTRANSPOSON-DERIVED PROTEIN RNASE H-LIKE DOMAIN-CONTAINING PROTEIN"/>
    <property type="match status" value="1"/>
</dbReference>
<gene>
    <name evidence="1" type="ORF">KK1_043157</name>
</gene>
<dbReference type="InterPro" id="IPR051320">
    <property type="entry name" value="Viral_Replic_Matur_Polypro"/>
</dbReference>
<evidence type="ECO:0000313" key="1">
    <source>
        <dbReference type="EMBL" id="KYP35785.1"/>
    </source>
</evidence>
<dbReference type="Gene3D" id="3.30.70.270">
    <property type="match status" value="1"/>
</dbReference>
<dbReference type="InterPro" id="IPR043502">
    <property type="entry name" value="DNA/RNA_pol_sf"/>
</dbReference>
<dbReference type="STRING" id="3821.A0A151QZY6"/>
<dbReference type="SUPFAM" id="SSF56672">
    <property type="entry name" value="DNA/RNA polymerases"/>
    <property type="match status" value="1"/>
</dbReference>
<reference evidence="1" key="1">
    <citation type="journal article" date="2012" name="Nat. Biotechnol.">
        <title>Draft genome sequence of pigeonpea (Cajanus cajan), an orphan legume crop of resource-poor farmers.</title>
        <authorList>
            <person name="Varshney R.K."/>
            <person name="Chen W."/>
            <person name="Li Y."/>
            <person name="Bharti A.K."/>
            <person name="Saxena R.K."/>
            <person name="Schlueter J.A."/>
            <person name="Donoghue M.T."/>
            <person name="Azam S."/>
            <person name="Fan G."/>
            <person name="Whaley A.M."/>
            <person name="Farmer A.D."/>
            <person name="Sheridan J."/>
            <person name="Iwata A."/>
            <person name="Tuteja R."/>
            <person name="Penmetsa R.V."/>
            <person name="Wu W."/>
            <person name="Upadhyaya H.D."/>
            <person name="Yang S.P."/>
            <person name="Shah T."/>
            <person name="Saxena K.B."/>
            <person name="Michael T."/>
            <person name="McCombie W.R."/>
            <person name="Yang B."/>
            <person name="Zhang G."/>
            <person name="Yang H."/>
            <person name="Wang J."/>
            <person name="Spillane C."/>
            <person name="Cook D.R."/>
            <person name="May G.D."/>
            <person name="Xu X."/>
            <person name="Jackson S.A."/>
        </authorList>
    </citation>
    <scope>NUCLEOTIDE SEQUENCE [LARGE SCALE GENOMIC DNA]</scope>
</reference>
<organism evidence="1 2">
    <name type="scientific">Cajanus cajan</name>
    <name type="common">Pigeon pea</name>
    <name type="synonym">Cajanus indicus</name>
    <dbReference type="NCBI Taxonomy" id="3821"/>
    <lineage>
        <taxon>Eukaryota</taxon>
        <taxon>Viridiplantae</taxon>
        <taxon>Streptophyta</taxon>
        <taxon>Embryophyta</taxon>
        <taxon>Tracheophyta</taxon>
        <taxon>Spermatophyta</taxon>
        <taxon>Magnoliopsida</taxon>
        <taxon>eudicotyledons</taxon>
        <taxon>Gunneridae</taxon>
        <taxon>Pentapetalae</taxon>
        <taxon>rosids</taxon>
        <taxon>fabids</taxon>
        <taxon>Fabales</taxon>
        <taxon>Fabaceae</taxon>
        <taxon>Papilionoideae</taxon>
        <taxon>50 kb inversion clade</taxon>
        <taxon>NPAAA clade</taxon>
        <taxon>indigoferoid/millettioid clade</taxon>
        <taxon>Phaseoleae</taxon>
        <taxon>Cajanus</taxon>
    </lineage>
</organism>
<name>A0A151QZY6_CAJCA</name>
<dbReference type="AlphaFoldDB" id="A0A151QZY6"/>
<dbReference type="OMA" id="SEEWPIP"/>
<dbReference type="PANTHER" id="PTHR33064">
    <property type="entry name" value="POL PROTEIN"/>
    <property type="match status" value="1"/>
</dbReference>
<dbReference type="Gramene" id="C.cajan_39631.t">
    <property type="protein sequence ID" value="C.cajan_39631.t.cds1"/>
    <property type="gene ID" value="C.cajan_39631"/>
</dbReference>